<dbReference type="InterPro" id="IPR016177">
    <property type="entry name" value="DNA-bd_dom_sf"/>
</dbReference>
<dbReference type="RefSeq" id="WP_145107556.1">
    <property type="nucleotide sequence ID" value="NZ_CP036349.1"/>
</dbReference>
<evidence type="ECO:0000313" key="2">
    <source>
        <dbReference type="EMBL" id="QDV72469.1"/>
    </source>
</evidence>
<dbReference type="SMART" id="SM00507">
    <property type="entry name" value="HNHc"/>
    <property type="match status" value="1"/>
</dbReference>
<dbReference type="SUPFAM" id="SSF54060">
    <property type="entry name" value="His-Me finger endonucleases"/>
    <property type="match status" value="1"/>
</dbReference>
<dbReference type="CDD" id="cd00085">
    <property type="entry name" value="HNHc"/>
    <property type="match status" value="1"/>
</dbReference>
<dbReference type="InterPro" id="IPR003615">
    <property type="entry name" value="HNH_nuc"/>
</dbReference>
<protein>
    <submittedName>
        <fullName evidence="2">AP2 domain protein</fullName>
    </submittedName>
</protein>
<gene>
    <name evidence="2" type="ORF">Spa11_06470</name>
</gene>
<dbReference type="EMBL" id="CP036349">
    <property type="protein sequence ID" value="QDV72469.1"/>
    <property type="molecule type" value="Genomic_DNA"/>
</dbReference>
<proteinExistence type="predicted"/>
<organism evidence="2 3">
    <name type="scientific">Botrimarina mediterranea</name>
    <dbReference type="NCBI Taxonomy" id="2528022"/>
    <lineage>
        <taxon>Bacteria</taxon>
        <taxon>Pseudomonadati</taxon>
        <taxon>Planctomycetota</taxon>
        <taxon>Planctomycetia</taxon>
        <taxon>Pirellulales</taxon>
        <taxon>Lacipirellulaceae</taxon>
        <taxon>Botrimarina</taxon>
    </lineage>
</organism>
<dbReference type="SUPFAM" id="SSF54171">
    <property type="entry name" value="DNA-binding domain"/>
    <property type="match status" value="1"/>
</dbReference>
<sequence length="185" mass="20960">MAREIQLTQGRKVIVDSEDYELLVARGNWCFGAKGYAARNERRADGKWRAVLMHRLIMQAPEGLQVDHIDGNRLNNRRSNLRLCTPVENNRNRGPNVSNPLGIKGVYWIPRQRKYRASIRIQGQTKQLGVYDDPLEASRVFDAATLEHRGEFARPNGVEWISPLKIASIQFPVPIPPVPGLIIGD</sequence>
<evidence type="ECO:0000313" key="3">
    <source>
        <dbReference type="Proteomes" id="UP000316426"/>
    </source>
</evidence>
<dbReference type="Gene3D" id="3.90.75.20">
    <property type="match status" value="1"/>
</dbReference>
<feature type="domain" description="HNH nuclease" evidence="1">
    <location>
        <begin position="47"/>
        <end position="90"/>
    </location>
</feature>
<keyword evidence="3" id="KW-1185">Reference proteome</keyword>
<dbReference type="GO" id="GO:0003700">
    <property type="term" value="F:DNA-binding transcription factor activity"/>
    <property type="evidence" value="ECO:0007669"/>
    <property type="project" value="InterPro"/>
</dbReference>
<dbReference type="GO" id="GO:0003677">
    <property type="term" value="F:DNA binding"/>
    <property type="evidence" value="ECO:0007669"/>
    <property type="project" value="InterPro"/>
</dbReference>
<dbReference type="Pfam" id="PF13392">
    <property type="entry name" value="HNH_3"/>
    <property type="match status" value="1"/>
</dbReference>
<accession>A0A518K3W7</accession>
<dbReference type="Gene3D" id="3.30.730.10">
    <property type="entry name" value="AP2/ERF domain"/>
    <property type="match status" value="1"/>
</dbReference>
<dbReference type="Proteomes" id="UP000316426">
    <property type="component" value="Chromosome"/>
</dbReference>
<dbReference type="InterPro" id="IPR044925">
    <property type="entry name" value="His-Me_finger_sf"/>
</dbReference>
<reference evidence="2 3" key="1">
    <citation type="submission" date="2019-02" db="EMBL/GenBank/DDBJ databases">
        <title>Deep-cultivation of Planctomycetes and their phenomic and genomic characterization uncovers novel biology.</title>
        <authorList>
            <person name="Wiegand S."/>
            <person name="Jogler M."/>
            <person name="Boedeker C."/>
            <person name="Pinto D."/>
            <person name="Vollmers J."/>
            <person name="Rivas-Marin E."/>
            <person name="Kohn T."/>
            <person name="Peeters S.H."/>
            <person name="Heuer A."/>
            <person name="Rast P."/>
            <person name="Oberbeckmann S."/>
            <person name="Bunk B."/>
            <person name="Jeske O."/>
            <person name="Meyerdierks A."/>
            <person name="Storesund J.E."/>
            <person name="Kallscheuer N."/>
            <person name="Luecker S."/>
            <person name="Lage O.M."/>
            <person name="Pohl T."/>
            <person name="Merkel B.J."/>
            <person name="Hornburger P."/>
            <person name="Mueller R.-W."/>
            <person name="Bruemmer F."/>
            <person name="Labrenz M."/>
            <person name="Spormann A.M."/>
            <person name="Op den Camp H."/>
            <person name="Overmann J."/>
            <person name="Amann R."/>
            <person name="Jetten M.S.M."/>
            <person name="Mascher T."/>
            <person name="Medema M.H."/>
            <person name="Devos D.P."/>
            <person name="Kaster A.-K."/>
            <person name="Ovreas L."/>
            <person name="Rohde M."/>
            <person name="Galperin M.Y."/>
            <person name="Jogler C."/>
        </authorList>
    </citation>
    <scope>NUCLEOTIDE SEQUENCE [LARGE SCALE GENOMIC DNA]</scope>
    <source>
        <strain evidence="2 3">Spa11</strain>
    </source>
</reference>
<dbReference type="AlphaFoldDB" id="A0A518K3W7"/>
<dbReference type="InterPro" id="IPR036955">
    <property type="entry name" value="AP2/ERF_dom_sf"/>
</dbReference>
<evidence type="ECO:0000259" key="1">
    <source>
        <dbReference type="SMART" id="SM00507"/>
    </source>
</evidence>
<dbReference type="KEGG" id="bmei:Spa11_06470"/>
<name>A0A518K3W7_9BACT</name>